<evidence type="ECO:0000256" key="1">
    <source>
        <dbReference type="SAM" id="Phobius"/>
    </source>
</evidence>
<accession>A0A2H0RL47</accession>
<dbReference type="EMBL" id="PCYM01000010">
    <property type="protein sequence ID" value="PIR47259.1"/>
    <property type="molecule type" value="Genomic_DNA"/>
</dbReference>
<keyword evidence="1" id="KW-0472">Membrane</keyword>
<keyword evidence="1" id="KW-0812">Transmembrane</keyword>
<proteinExistence type="predicted"/>
<feature type="transmembrane region" description="Helical" evidence="1">
    <location>
        <begin position="43"/>
        <end position="62"/>
    </location>
</feature>
<feature type="transmembrane region" description="Helical" evidence="1">
    <location>
        <begin position="82"/>
        <end position="103"/>
    </location>
</feature>
<feature type="transmembrane region" description="Helical" evidence="1">
    <location>
        <begin position="115"/>
        <end position="136"/>
    </location>
</feature>
<evidence type="ECO:0000313" key="3">
    <source>
        <dbReference type="Proteomes" id="UP000230084"/>
    </source>
</evidence>
<reference evidence="2 3" key="1">
    <citation type="submission" date="2017-09" db="EMBL/GenBank/DDBJ databases">
        <title>Depth-based differentiation of microbial function through sediment-hosted aquifers and enrichment of novel symbionts in the deep terrestrial subsurface.</title>
        <authorList>
            <person name="Probst A.J."/>
            <person name="Ladd B."/>
            <person name="Jarett J.K."/>
            <person name="Geller-Mcgrath D.E."/>
            <person name="Sieber C.M."/>
            <person name="Emerson J.B."/>
            <person name="Anantharaman K."/>
            <person name="Thomas B.C."/>
            <person name="Malmstrom R."/>
            <person name="Stieglmeier M."/>
            <person name="Klingl A."/>
            <person name="Woyke T."/>
            <person name="Ryan C.M."/>
            <person name="Banfield J.F."/>
        </authorList>
    </citation>
    <scope>NUCLEOTIDE SEQUENCE [LARGE SCALE GENOMIC DNA]</scope>
    <source>
        <strain evidence="2">CG10_big_fil_rev_8_21_14_0_10_50_16</strain>
    </source>
</reference>
<comment type="caution">
    <text evidence="2">The sequence shown here is derived from an EMBL/GenBank/DDBJ whole genome shotgun (WGS) entry which is preliminary data.</text>
</comment>
<organism evidence="2 3">
    <name type="scientific">Candidatus Uhrbacteria bacterium CG10_big_fil_rev_8_21_14_0_10_50_16</name>
    <dbReference type="NCBI Taxonomy" id="1975039"/>
    <lineage>
        <taxon>Bacteria</taxon>
        <taxon>Candidatus Uhriibacteriota</taxon>
    </lineage>
</organism>
<protein>
    <submittedName>
        <fullName evidence="2">Uncharacterized protein</fullName>
    </submittedName>
</protein>
<keyword evidence="1" id="KW-1133">Transmembrane helix</keyword>
<feature type="transmembrane region" description="Helical" evidence="1">
    <location>
        <begin position="16"/>
        <end position="36"/>
    </location>
</feature>
<evidence type="ECO:0000313" key="2">
    <source>
        <dbReference type="EMBL" id="PIR47259.1"/>
    </source>
</evidence>
<name>A0A2H0RL47_9BACT</name>
<dbReference type="AlphaFoldDB" id="A0A2H0RL47"/>
<dbReference type="Proteomes" id="UP000230084">
    <property type="component" value="Unassembled WGS sequence"/>
</dbReference>
<sequence length="195" mass="22596">MKMVIRFFSKPVLRTWAWVFGLLAIVLSHAKIAYFITEDKRGLFILSTILATIGAIVWYVYVLRFVSTRTWKWLQSTFYTNGHVFALVGLLLLWLKIGSDLLFFFGGSTRGFFDVVWTVMFVVFLWPLVPFVWSAGYLANTTEIEYSWHVLGHDEWSLFIVVGAFLAITIVPIVWGIIFSFTGYSIKKIRAREKE</sequence>
<gene>
    <name evidence="2" type="ORF">COV06_04205</name>
</gene>
<feature type="transmembrane region" description="Helical" evidence="1">
    <location>
        <begin position="156"/>
        <end position="184"/>
    </location>
</feature>